<name>A0A6J8A2U7_MYTCO</name>
<proteinExistence type="predicted"/>
<reference evidence="2 3" key="1">
    <citation type="submission" date="2020-06" db="EMBL/GenBank/DDBJ databases">
        <authorList>
            <person name="Li R."/>
            <person name="Bekaert M."/>
        </authorList>
    </citation>
    <scope>NUCLEOTIDE SEQUENCE [LARGE SCALE GENOMIC DNA]</scope>
    <source>
        <strain evidence="3">wild</strain>
    </source>
</reference>
<protein>
    <recommendedName>
        <fullName evidence="4">MEGF10_11</fullName>
    </recommendedName>
</protein>
<accession>A0A6J8A2U7</accession>
<dbReference type="EMBL" id="CACVKT020000570">
    <property type="protein sequence ID" value="CAC5360685.1"/>
    <property type="molecule type" value="Genomic_DNA"/>
</dbReference>
<keyword evidence="1" id="KW-0472">Membrane</keyword>
<evidence type="ECO:0008006" key="4">
    <source>
        <dbReference type="Google" id="ProtNLM"/>
    </source>
</evidence>
<feature type="transmembrane region" description="Helical" evidence="1">
    <location>
        <begin position="151"/>
        <end position="173"/>
    </location>
</feature>
<gene>
    <name evidence="2" type="ORF">MCOR_3077</name>
</gene>
<keyword evidence="1" id="KW-0812">Transmembrane</keyword>
<evidence type="ECO:0000256" key="1">
    <source>
        <dbReference type="SAM" id="Phobius"/>
    </source>
</evidence>
<sequence length="258" mass="29351">MLFRYSSWVAVRCSWSFNQKEWVCPYVHNNDFRNKFRITGIKFFNGDTQLGSETEECCAYYYKKDGKCEECQNGTVRLSGEDEYYCKPCMSGFYGHRCTKSCECLKNERCEPSHGCVPNGGDEYKQTTRRNTLSTTDDMNSKDSRNAGTTFLYKDILMITIPCVVIALVIAIVTKRAHHHCKRFEVSSVAENSQTLHVGANETGIDNDIEVSENKTDFSAKDSWSSFDSIISESDGCLPVEIGLIQTCNYSIEDIYQN</sequence>
<organism evidence="2 3">
    <name type="scientific">Mytilus coruscus</name>
    <name type="common">Sea mussel</name>
    <dbReference type="NCBI Taxonomy" id="42192"/>
    <lineage>
        <taxon>Eukaryota</taxon>
        <taxon>Metazoa</taxon>
        <taxon>Spiralia</taxon>
        <taxon>Lophotrochozoa</taxon>
        <taxon>Mollusca</taxon>
        <taxon>Bivalvia</taxon>
        <taxon>Autobranchia</taxon>
        <taxon>Pteriomorphia</taxon>
        <taxon>Mytilida</taxon>
        <taxon>Mytiloidea</taxon>
        <taxon>Mytilidae</taxon>
        <taxon>Mytilinae</taxon>
        <taxon>Mytilus</taxon>
    </lineage>
</organism>
<dbReference type="OrthoDB" id="6128034at2759"/>
<evidence type="ECO:0000313" key="2">
    <source>
        <dbReference type="EMBL" id="CAC5360685.1"/>
    </source>
</evidence>
<keyword evidence="3" id="KW-1185">Reference proteome</keyword>
<keyword evidence="1" id="KW-1133">Transmembrane helix</keyword>
<dbReference type="Proteomes" id="UP000507470">
    <property type="component" value="Unassembled WGS sequence"/>
</dbReference>
<dbReference type="AlphaFoldDB" id="A0A6J8A2U7"/>
<evidence type="ECO:0000313" key="3">
    <source>
        <dbReference type="Proteomes" id="UP000507470"/>
    </source>
</evidence>